<dbReference type="GO" id="GO:0003729">
    <property type="term" value="F:mRNA binding"/>
    <property type="evidence" value="ECO:0007669"/>
    <property type="project" value="InterPro"/>
</dbReference>
<evidence type="ECO:0000256" key="3">
    <source>
        <dbReference type="SAM" id="Phobius"/>
    </source>
</evidence>
<dbReference type="CDD" id="cd17353">
    <property type="entry name" value="MFS_OFA_like"/>
    <property type="match status" value="1"/>
</dbReference>
<evidence type="ECO:0000256" key="2">
    <source>
        <dbReference type="SAM" id="MobiDB-lite"/>
    </source>
</evidence>
<dbReference type="InterPro" id="IPR004882">
    <property type="entry name" value="Luc7-rel"/>
</dbReference>
<feature type="region of interest" description="Disordered" evidence="2">
    <location>
        <begin position="101"/>
        <end position="141"/>
    </location>
</feature>
<feature type="region of interest" description="Disordered" evidence="2">
    <location>
        <begin position="1100"/>
        <end position="1150"/>
    </location>
</feature>
<evidence type="ECO:0000313" key="4">
    <source>
        <dbReference type="EMBL" id="KNC54101.1"/>
    </source>
</evidence>
<dbReference type="InterPro" id="IPR036259">
    <property type="entry name" value="MFS_trans_sf"/>
</dbReference>
<feature type="transmembrane region" description="Helical" evidence="3">
    <location>
        <begin position="544"/>
        <end position="562"/>
    </location>
</feature>
<evidence type="ECO:0000313" key="5">
    <source>
        <dbReference type="Proteomes" id="UP000054408"/>
    </source>
</evidence>
<dbReference type="eggNOG" id="KOG0796">
    <property type="taxonomic scope" value="Eukaryota"/>
</dbReference>
<feature type="region of interest" description="Disordered" evidence="2">
    <location>
        <begin position="56"/>
        <end position="76"/>
    </location>
</feature>
<keyword evidence="3" id="KW-0812">Transmembrane</keyword>
<comment type="similarity">
    <text evidence="1">Belongs to the Luc7 family.</text>
</comment>
<protein>
    <submittedName>
        <fullName evidence="4">Uncharacterized protein</fullName>
    </submittedName>
</protein>
<feature type="compositionally biased region" description="Low complexity" evidence="2">
    <location>
        <begin position="1100"/>
        <end position="1111"/>
    </location>
</feature>
<feature type="transmembrane region" description="Helical" evidence="3">
    <location>
        <begin position="310"/>
        <end position="330"/>
    </location>
</feature>
<feature type="region of interest" description="Disordered" evidence="2">
    <location>
        <begin position="994"/>
        <end position="1088"/>
    </location>
</feature>
<feature type="compositionally biased region" description="Basic residues" evidence="2">
    <location>
        <begin position="1043"/>
        <end position="1072"/>
    </location>
</feature>
<evidence type="ECO:0000256" key="1">
    <source>
        <dbReference type="ARBA" id="ARBA00005655"/>
    </source>
</evidence>
<feature type="transmembrane region" description="Helical" evidence="3">
    <location>
        <begin position="251"/>
        <end position="271"/>
    </location>
</feature>
<feature type="compositionally biased region" description="Basic residues" evidence="2">
    <location>
        <begin position="1141"/>
        <end position="1150"/>
    </location>
</feature>
<feature type="transmembrane region" description="Helical" evidence="3">
    <location>
        <begin position="574"/>
        <end position="599"/>
    </location>
</feature>
<feature type="transmembrane region" description="Helical" evidence="3">
    <location>
        <begin position="611"/>
        <end position="630"/>
    </location>
</feature>
<proteinExistence type="inferred from homology"/>
<sequence length="1150" mass="122727">MLRACGQRTLQRVAHHVGRMTTETWMRGGQSRGIRSGGAAKRQQVRALARAFLFSTNTRDHGNQQSSSSRSRRRSDLGLYDNCAQCGPHASSSRMMLHATAVQSGGDDDEKRRDGGGGGGHGGMTAQEREDAEAAAAEAEDEADKAAYRAEVLDPPTNAGFLHISRSLAPKEFARWKAVVPLSVAQACIGSVYAWSIFNEPLTRVMGGVASAASDWDLSEVIPIFSASAISLGLTTFVLGAWVDRVGPRKVVATAASLWGSGLLLSAAGVATHTLPLVYAGYGVLGGAGWGLGYIAPVHALMKWFPERRGLATGLALTTFGGGAIIASPLNEVLLEAFFTLPTYLGAFDTVETVVASGVRMADVGGALQEVVVASEHDVAALPGAPLPGVYQVGTGSSGVAETFAVLGVGQLAVMLSGALMARVPHPDWKPPRLSKRARAAAAAAEADDDDDASSVVQPSIDADKALRTPQFYLFWTAVFGNAVAGVSVISSAKTVMTDCFSTALPSVVHGGFAATYVAALSAGNMAGRLGWATASDGLGRKATYALFGVGIPMTVAIPHLTSWAMTEHTLAPLALFYASTVLIVSFYGGVFSVLPAYLSEVFGPRNTGAIHGRMITAWASAAVAGPAILSHLRSSAYDRAVTDLTAQADPATFEAAFGAPKSALPELIDAKTVTVSKLLDILPESTPDPTPALYNDTFYVMGGFMTVAFLCNALIHAVRKPRPDRNGKSSAAKFFFDPRVCKWHLLGLCPHDALRNTKRDLGECPKTHSDVLKREYEKSVANGERWGYEFEHMRLLRSLVRQCDGRIHAAKERMTQEEAAAVVDVPVHPEAAKLHTEISEMVAKAAQLGSEGKVTESRAVLSAINEKKNELAILETLAEKEALVSRPTGAGMVFHRQQLRVCEVCAGLLSLTDSDVRLAAHFKGRMHFSLLTMREMLKDYEANPPPVVYERDYDADGQRRVNEALGITRADRSDLDEFGRDIVRKSWAGAHARHNPALLPPSAKRERSPGAEPSSAQPAEHPAKRTKTLDGSPKASDAPKSGKAKSRSKAKSKAKSKGRSKAKSKGRSKAKSRSDKGKGSYSYYSPSYSYSYSYSEYYSYSDDPPRGAARLGRRRPSASSSARSSRGRSSSSRAAGSSARSRRPSSRRR</sequence>
<dbReference type="Pfam" id="PF07690">
    <property type="entry name" value="MFS_1"/>
    <property type="match status" value="1"/>
</dbReference>
<keyword evidence="5" id="KW-1185">Reference proteome</keyword>
<dbReference type="RefSeq" id="XP_013754008.1">
    <property type="nucleotide sequence ID" value="XM_013898554.1"/>
</dbReference>
<feature type="transmembrane region" description="Helical" evidence="3">
    <location>
        <begin position="277"/>
        <end position="298"/>
    </location>
</feature>
<dbReference type="InterPro" id="IPR011701">
    <property type="entry name" value="MFS"/>
</dbReference>
<feature type="transmembrane region" description="Helical" evidence="3">
    <location>
        <begin position="473"/>
        <end position="493"/>
    </location>
</feature>
<dbReference type="GeneID" id="25570214"/>
<feature type="compositionally biased region" description="Acidic residues" evidence="2">
    <location>
        <begin position="130"/>
        <end position="141"/>
    </location>
</feature>
<reference evidence="4 5" key="1">
    <citation type="submission" date="2010-05" db="EMBL/GenBank/DDBJ databases">
        <title>The Genome Sequence of Thecamonas trahens ATCC 50062.</title>
        <authorList>
            <consortium name="The Broad Institute Genome Sequencing Platform"/>
            <person name="Russ C."/>
            <person name="Cuomo C."/>
            <person name="Shea T."/>
            <person name="Young S.K."/>
            <person name="Zeng Q."/>
            <person name="Koehrsen M."/>
            <person name="Haas B."/>
            <person name="Borodovsky M."/>
            <person name="Guigo R."/>
            <person name="Alvarado L."/>
            <person name="Berlin A."/>
            <person name="Bochicchio J."/>
            <person name="Borenstein D."/>
            <person name="Chapman S."/>
            <person name="Chen Z."/>
            <person name="Freedman E."/>
            <person name="Gellesch M."/>
            <person name="Goldberg J."/>
            <person name="Griggs A."/>
            <person name="Gujja S."/>
            <person name="Heilman E."/>
            <person name="Heiman D."/>
            <person name="Hepburn T."/>
            <person name="Howarth C."/>
            <person name="Jen D."/>
            <person name="Larson L."/>
            <person name="Mehta T."/>
            <person name="Park D."/>
            <person name="Pearson M."/>
            <person name="Roberts A."/>
            <person name="Saif S."/>
            <person name="Shenoy N."/>
            <person name="Sisk P."/>
            <person name="Stolte C."/>
            <person name="Sykes S."/>
            <person name="Thomson T."/>
            <person name="Walk T."/>
            <person name="White J."/>
            <person name="Yandava C."/>
            <person name="Burger G."/>
            <person name="Gray M.W."/>
            <person name="Holland P.W.H."/>
            <person name="King N."/>
            <person name="Lang F.B.F."/>
            <person name="Roger A.J."/>
            <person name="Ruiz-Trillo I."/>
            <person name="Lander E."/>
            <person name="Nusbaum C."/>
        </authorList>
    </citation>
    <scope>NUCLEOTIDE SEQUENCE [LARGE SCALE GENOMIC DNA]</scope>
    <source>
        <strain evidence="4 5">ATCC 50062</strain>
    </source>
</reference>
<dbReference type="EMBL" id="GL349486">
    <property type="protein sequence ID" value="KNC54101.1"/>
    <property type="molecule type" value="Genomic_DNA"/>
</dbReference>
<feature type="transmembrane region" description="Helical" evidence="3">
    <location>
        <begin position="404"/>
        <end position="424"/>
    </location>
</feature>
<feature type="compositionally biased region" description="Low complexity" evidence="2">
    <location>
        <begin position="1118"/>
        <end position="1140"/>
    </location>
</feature>
<dbReference type="GO" id="GO:0022857">
    <property type="term" value="F:transmembrane transporter activity"/>
    <property type="evidence" value="ECO:0007669"/>
    <property type="project" value="InterPro"/>
</dbReference>
<feature type="transmembrane region" description="Helical" evidence="3">
    <location>
        <begin position="218"/>
        <end position="239"/>
    </location>
</feature>
<dbReference type="Proteomes" id="UP000054408">
    <property type="component" value="Unassembled WGS sequence"/>
</dbReference>
<dbReference type="Pfam" id="PF03194">
    <property type="entry name" value="LUC7"/>
    <property type="match status" value="1"/>
</dbReference>
<dbReference type="PANTHER" id="PTHR12375">
    <property type="entry name" value="RNA-BINDING PROTEIN LUC7-RELATED"/>
    <property type="match status" value="1"/>
</dbReference>
<gene>
    <name evidence="4" type="ORF">AMSG_12300</name>
</gene>
<feature type="transmembrane region" description="Helical" evidence="3">
    <location>
        <begin position="513"/>
        <end position="532"/>
    </location>
</feature>
<feature type="transmembrane region" description="Helical" evidence="3">
    <location>
        <begin position="699"/>
        <end position="719"/>
    </location>
</feature>
<dbReference type="AlphaFoldDB" id="A0A0L0DQ18"/>
<keyword evidence="3" id="KW-1133">Transmembrane helix</keyword>
<dbReference type="GO" id="GO:0005685">
    <property type="term" value="C:U1 snRNP"/>
    <property type="evidence" value="ECO:0007669"/>
    <property type="project" value="InterPro"/>
</dbReference>
<dbReference type="GO" id="GO:0006376">
    <property type="term" value="P:mRNA splice site recognition"/>
    <property type="evidence" value="ECO:0007669"/>
    <property type="project" value="InterPro"/>
</dbReference>
<feature type="transmembrane region" description="Helical" evidence="3">
    <location>
        <begin position="178"/>
        <end position="198"/>
    </location>
</feature>
<dbReference type="SUPFAM" id="SSF103473">
    <property type="entry name" value="MFS general substrate transporter"/>
    <property type="match status" value="1"/>
</dbReference>
<dbReference type="STRING" id="461836.A0A0L0DQ18"/>
<keyword evidence="3" id="KW-0472">Membrane</keyword>
<accession>A0A0L0DQ18</accession>
<name>A0A0L0DQ18_THETB</name>
<dbReference type="OrthoDB" id="153872at2759"/>
<dbReference type="Gene3D" id="1.20.1250.20">
    <property type="entry name" value="MFS general substrate transporter like domains"/>
    <property type="match status" value="2"/>
</dbReference>
<organism evidence="4 5">
    <name type="scientific">Thecamonas trahens ATCC 50062</name>
    <dbReference type="NCBI Taxonomy" id="461836"/>
    <lineage>
        <taxon>Eukaryota</taxon>
        <taxon>Apusozoa</taxon>
        <taxon>Apusomonadida</taxon>
        <taxon>Apusomonadidae</taxon>
        <taxon>Thecamonas</taxon>
    </lineage>
</organism>